<evidence type="ECO:0000256" key="2">
    <source>
        <dbReference type="ARBA" id="ARBA00023134"/>
    </source>
</evidence>
<dbReference type="SUPFAM" id="SSF52540">
    <property type="entry name" value="P-loop containing nucleoside triphosphate hydrolases"/>
    <property type="match status" value="1"/>
</dbReference>
<dbReference type="SMART" id="SM00175">
    <property type="entry name" value="RAB"/>
    <property type="match status" value="1"/>
</dbReference>
<dbReference type="InterPro" id="IPR003578">
    <property type="entry name" value="Small_GTPase_Rho"/>
</dbReference>
<dbReference type="CDD" id="cd00157">
    <property type="entry name" value="Rho"/>
    <property type="match status" value="1"/>
</dbReference>
<evidence type="ECO:0000313" key="3">
    <source>
        <dbReference type="EMBL" id="KAL3873239.1"/>
    </source>
</evidence>
<dbReference type="PRINTS" id="PR00449">
    <property type="entry name" value="RASTRNSFRMNG"/>
</dbReference>
<keyword evidence="2" id="KW-0342">GTP-binding</keyword>
<protein>
    <submittedName>
        <fullName evidence="3">Uncharacterized protein</fullName>
    </submittedName>
</protein>
<dbReference type="GO" id="GO:0005525">
    <property type="term" value="F:GTP binding"/>
    <property type="evidence" value="ECO:0007669"/>
    <property type="project" value="UniProtKB-KW"/>
</dbReference>
<name>A0ABD3WH15_SINWO</name>
<dbReference type="EMBL" id="JBJQND010000006">
    <property type="protein sequence ID" value="KAL3873239.1"/>
    <property type="molecule type" value="Genomic_DNA"/>
</dbReference>
<dbReference type="PROSITE" id="PS51420">
    <property type="entry name" value="RHO"/>
    <property type="match status" value="1"/>
</dbReference>
<dbReference type="Gene3D" id="3.40.50.300">
    <property type="entry name" value="P-loop containing nucleotide triphosphate hydrolases"/>
    <property type="match status" value="1"/>
</dbReference>
<evidence type="ECO:0000256" key="1">
    <source>
        <dbReference type="ARBA" id="ARBA00022741"/>
    </source>
</evidence>
<dbReference type="AlphaFoldDB" id="A0ABD3WH15"/>
<sequence>MVIMTDDTKVVQCCIVGDGMVGKTCLALNFAQHKFPKEYVATVFENYAGILKVSGDEYTVSIFDSAGQQDYEGLRAFTYKDSEVYIVCYSVVDRESFESVKQFWVPEIEKYIGRKKPIILIGTQTDMRNTTDYDMDIPVSTKEGNALAKDIGAEMFLECACQNNNSSRKVFENVVLSALKYRKKKSTIVHKIFGK</sequence>
<keyword evidence="4" id="KW-1185">Reference proteome</keyword>
<dbReference type="InterPro" id="IPR001806">
    <property type="entry name" value="Small_GTPase"/>
</dbReference>
<proteinExistence type="predicted"/>
<evidence type="ECO:0000313" key="4">
    <source>
        <dbReference type="Proteomes" id="UP001634394"/>
    </source>
</evidence>
<reference evidence="3 4" key="1">
    <citation type="submission" date="2024-11" db="EMBL/GenBank/DDBJ databases">
        <title>Chromosome-level genome assembly of the freshwater bivalve Anodonta woodiana.</title>
        <authorList>
            <person name="Chen X."/>
        </authorList>
    </citation>
    <scope>NUCLEOTIDE SEQUENCE [LARGE SCALE GENOMIC DNA]</scope>
    <source>
        <strain evidence="3">MN2024</strain>
        <tissue evidence="3">Gills</tissue>
    </source>
</reference>
<dbReference type="Proteomes" id="UP001634394">
    <property type="component" value="Unassembled WGS sequence"/>
</dbReference>
<dbReference type="PROSITE" id="PS51419">
    <property type="entry name" value="RAB"/>
    <property type="match status" value="1"/>
</dbReference>
<dbReference type="NCBIfam" id="TIGR00231">
    <property type="entry name" value="small_GTP"/>
    <property type="match status" value="1"/>
</dbReference>
<dbReference type="PROSITE" id="PS51421">
    <property type="entry name" value="RAS"/>
    <property type="match status" value="1"/>
</dbReference>
<dbReference type="SMART" id="SM00173">
    <property type="entry name" value="RAS"/>
    <property type="match status" value="1"/>
</dbReference>
<dbReference type="InterPro" id="IPR027417">
    <property type="entry name" value="P-loop_NTPase"/>
</dbReference>
<dbReference type="InterPro" id="IPR005225">
    <property type="entry name" value="Small_GTP-bd"/>
</dbReference>
<organism evidence="3 4">
    <name type="scientific">Sinanodonta woodiana</name>
    <name type="common">Chinese pond mussel</name>
    <name type="synonym">Anodonta woodiana</name>
    <dbReference type="NCBI Taxonomy" id="1069815"/>
    <lineage>
        <taxon>Eukaryota</taxon>
        <taxon>Metazoa</taxon>
        <taxon>Spiralia</taxon>
        <taxon>Lophotrochozoa</taxon>
        <taxon>Mollusca</taxon>
        <taxon>Bivalvia</taxon>
        <taxon>Autobranchia</taxon>
        <taxon>Heteroconchia</taxon>
        <taxon>Palaeoheterodonta</taxon>
        <taxon>Unionida</taxon>
        <taxon>Unionoidea</taxon>
        <taxon>Unionidae</taxon>
        <taxon>Unioninae</taxon>
        <taxon>Sinanodonta</taxon>
    </lineage>
</organism>
<gene>
    <name evidence="3" type="ORF">ACJMK2_036379</name>
</gene>
<dbReference type="SMART" id="SM00174">
    <property type="entry name" value="RHO"/>
    <property type="match status" value="1"/>
</dbReference>
<dbReference type="Pfam" id="PF00071">
    <property type="entry name" value="Ras"/>
    <property type="match status" value="1"/>
</dbReference>
<dbReference type="PANTHER" id="PTHR24072">
    <property type="entry name" value="RHO FAMILY GTPASE"/>
    <property type="match status" value="1"/>
</dbReference>
<comment type="caution">
    <text evidence="3">The sequence shown here is derived from an EMBL/GenBank/DDBJ whole genome shotgun (WGS) entry which is preliminary data.</text>
</comment>
<accession>A0ABD3WH15</accession>
<keyword evidence="1" id="KW-0547">Nucleotide-binding</keyword>
<dbReference type="FunFam" id="3.40.50.300:FF:001447">
    <property type="entry name" value="Ras-related protein Rab-1B"/>
    <property type="match status" value="1"/>
</dbReference>